<name>A0A542DR36_AMYCI</name>
<protein>
    <submittedName>
        <fullName evidence="6">AAA domain-containing protein</fullName>
    </submittedName>
</protein>
<evidence type="ECO:0000256" key="2">
    <source>
        <dbReference type="ARBA" id="ARBA00023015"/>
    </source>
</evidence>
<dbReference type="EMBL" id="VFML01000001">
    <property type="protein sequence ID" value="TQJ05454.1"/>
    <property type="molecule type" value="Genomic_DNA"/>
</dbReference>
<comment type="caution">
    <text evidence="6">The sequence shown here is derived from an EMBL/GenBank/DDBJ whole genome shotgun (WGS) entry which is preliminary data.</text>
</comment>
<evidence type="ECO:0000256" key="1">
    <source>
        <dbReference type="ARBA" id="ARBA00022898"/>
    </source>
</evidence>
<dbReference type="InterPro" id="IPR036390">
    <property type="entry name" value="WH_DNA-bd_sf"/>
</dbReference>
<dbReference type="InterPro" id="IPR036388">
    <property type="entry name" value="WH-like_DNA-bd_sf"/>
</dbReference>
<organism evidence="6 7">
    <name type="scientific">Amycolatopsis cihanbeyliensis</name>
    <dbReference type="NCBI Taxonomy" id="1128664"/>
    <lineage>
        <taxon>Bacteria</taxon>
        <taxon>Bacillati</taxon>
        <taxon>Actinomycetota</taxon>
        <taxon>Actinomycetes</taxon>
        <taxon>Pseudonocardiales</taxon>
        <taxon>Pseudonocardiaceae</taxon>
        <taxon>Amycolatopsis</taxon>
    </lineage>
</organism>
<dbReference type="GO" id="GO:0003700">
    <property type="term" value="F:DNA-binding transcription factor activity"/>
    <property type="evidence" value="ECO:0007669"/>
    <property type="project" value="InterPro"/>
</dbReference>
<dbReference type="Gene3D" id="3.40.50.300">
    <property type="entry name" value="P-loop containing nucleotide triphosphate hydrolases"/>
    <property type="match status" value="1"/>
</dbReference>
<sequence>MAGSDAQRDELQRGTSALVIARNIRNDIEAGVLKHGQQLPTTRTLADEWGTSVATISRAMNILAEEGVIVNRARSSRLVHYPEPPDEHTEKPRVILIGGYAGSGKSELGRILARNTGWPIIDKDTTTRHVVEAALERLGESPHSRESETYVKAIRPAEYEALLATVTENVQCGISAVVTAPFISQFNDQAWCNRTAATIASLGAELHVIWVRCDVPSMLTYLKHRGAARDAWKLENWDTYLSGLDLDFSPLLPHQVVDNSADSPPLQQQAQGLLQPIFR</sequence>
<keyword evidence="3" id="KW-0238">DNA-binding</keyword>
<evidence type="ECO:0000313" key="7">
    <source>
        <dbReference type="Proteomes" id="UP000320876"/>
    </source>
</evidence>
<accession>A0A542DR36</accession>
<feature type="domain" description="HTH gntR-type" evidence="5">
    <location>
        <begin position="14"/>
        <end position="82"/>
    </location>
</feature>
<dbReference type="Pfam" id="PF00392">
    <property type="entry name" value="GntR"/>
    <property type="match status" value="1"/>
</dbReference>
<evidence type="ECO:0000256" key="3">
    <source>
        <dbReference type="ARBA" id="ARBA00023125"/>
    </source>
</evidence>
<dbReference type="SUPFAM" id="SSF52540">
    <property type="entry name" value="P-loop containing nucleoside triphosphate hydrolases"/>
    <property type="match status" value="1"/>
</dbReference>
<evidence type="ECO:0000256" key="4">
    <source>
        <dbReference type="ARBA" id="ARBA00023163"/>
    </source>
</evidence>
<proteinExistence type="predicted"/>
<gene>
    <name evidence="6" type="ORF">FB471_5285</name>
</gene>
<reference evidence="6 7" key="1">
    <citation type="submission" date="2019-06" db="EMBL/GenBank/DDBJ databases">
        <title>Sequencing the genomes of 1000 actinobacteria strains.</title>
        <authorList>
            <person name="Klenk H.-P."/>
        </authorList>
    </citation>
    <scope>NUCLEOTIDE SEQUENCE [LARGE SCALE GENOMIC DNA]</scope>
    <source>
        <strain evidence="6 7">DSM 45679</strain>
    </source>
</reference>
<evidence type="ECO:0000259" key="5">
    <source>
        <dbReference type="PROSITE" id="PS50949"/>
    </source>
</evidence>
<keyword evidence="4" id="KW-0804">Transcription</keyword>
<dbReference type="Pfam" id="PF13671">
    <property type="entry name" value="AAA_33"/>
    <property type="match status" value="1"/>
</dbReference>
<keyword evidence="2" id="KW-0805">Transcription regulation</keyword>
<dbReference type="CDD" id="cd07377">
    <property type="entry name" value="WHTH_GntR"/>
    <property type="match status" value="1"/>
</dbReference>
<dbReference type="Gene3D" id="1.10.10.10">
    <property type="entry name" value="Winged helix-like DNA-binding domain superfamily/Winged helix DNA-binding domain"/>
    <property type="match status" value="1"/>
</dbReference>
<keyword evidence="1" id="KW-0663">Pyridoxal phosphate</keyword>
<dbReference type="InterPro" id="IPR000524">
    <property type="entry name" value="Tscrpt_reg_HTH_GntR"/>
</dbReference>
<dbReference type="RefSeq" id="WP_142000975.1">
    <property type="nucleotide sequence ID" value="NZ_VFML01000001.1"/>
</dbReference>
<dbReference type="PANTHER" id="PTHR46577:SF1">
    <property type="entry name" value="HTH-TYPE TRANSCRIPTIONAL REGULATORY PROTEIN GABR"/>
    <property type="match status" value="1"/>
</dbReference>
<keyword evidence="7" id="KW-1185">Reference proteome</keyword>
<dbReference type="GO" id="GO:0003677">
    <property type="term" value="F:DNA binding"/>
    <property type="evidence" value="ECO:0007669"/>
    <property type="project" value="UniProtKB-KW"/>
</dbReference>
<dbReference type="InterPro" id="IPR051446">
    <property type="entry name" value="HTH_trans_reg/aminotransferase"/>
</dbReference>
<dbReference type="PANTHER" id="PTHR46577">
    <property type="entry name" value="HTH-TYPE TRANSCRIPTIONAL REGULATORY PROTEIN GABR"/>
    <property type="match status" value="1"/>
</dbReference>
<dbReference type="SUPFAM" id="SSF46785">
    <property type="entry name" value="Winged helix' DNA-binding domain"/>
    <property type="match status" value="1"/>
</dbReference>
<dbReference type="OrthoDB" id="198115at2"/>
<dbReference type="PROSITE" id="PS50949">
    <property type="entry name" value="HTH_GNTR"/>
    <property type="match status" value="1"/>
</dbReference>
<dbReference type="AlphaFoldDB" id="A0A542DR36"/>
<dbReference type="SMART" id="SM00345">
    <property type="entry name" value="HTH_GNTR"/>
    <property type="match status" value="1"/>
</dbReference>
<dbReference type="Proteomes" id="UP000320876">
    <property type="component" value="Unassembled WGS sequence"/>
</dbReference>
<evidence type="ECO:0000313" key="6">
    <source>
        <dbReference type="EMBL" id="TQJ05454.1"/>
    </source>
</evidence>
<dbReference type="InterPro" id="IPR027417">
    <property type="entry name" value="P-loop_NTPase"/>
</dbReference>